<dbReference type="Gene3D" id="1.10.10.10">
    <property type="entry name" value="Winged helix-like DNA-binding domain superfamily/Winged helix DNA-binding domain"/>
    <property type="match status" value="1"/>
</dbReference>
<dbReference type="InterPro" id="IPR011008">
    <property type="entry name" value="Dimeric_a/b-barrel"/>
</dbReference>
<evidence type="ECO:0000256" key="4">
    <source>
        <dbReference type="SAM" id="MobiDB-lite"/>
    </source>
</evidence>
<protein>
    <submittedName>
        <fullName evidence="6">Transcriptional regulator, AsnC family protein</fullName>
    </submittedName>
</protein>
<dbReference type="PANTHER" id="PTHR30154:SF53">
    <property type="entry name" value="HTH-TYPE TRANSCRIPTIONAL REGULATOR LRPC"/>
    <property type="match status" value="1"/>
</dbReference>
<dbReference type="GO" id="GO:0005829">
    <property type="term" value="C:cytosol"/>
    <property type="evidence" value="ECO:0007669"/>
    <property type="project" value="TreeGrafter"/>
</dbReference>
<sequence>MSRSAAPLLDAIDRALLDALQDDCKQPLAKLGERVGLSAPSVLERVRKLEQSGLITGYHAVIDPRVAGFDVGAFIGIGIDHPRSIPGFEEAVLAIPEVLECHHVTGRHTLMIKVRTQNTESLHRLISLLRELPGVARTETMVVLETQLERQRLVLPAVSEEDTPTPRRRARHTRSEVPEA</sequence>
<dbReference type="InterPro" id="IPR019887">
    <property type="entry name" value="Tscrpt_reg_AsnC/Lrp_C"/>
</dbReference>
<feature type="domain" description="HTH asnC-type" evidence="5">
    <location>
        <begin position="9"/>
        <end position="70"/>
    </location>
</feature>
<dbReference type="KEGG" id="samy:DB32_006107"/>
<dbReference type="PROSITE" id="PS50956">
    <property type="entry name" value="HTH_ASNC_2"/>
    <property type="match status" value="1"/>
</dbReference>
<name>A0A0F6W735_9BACT</name>
<evidence type="ECO:0000259" key="5">
    <source>
        <dbReference type="PROSITE" id="PS50956"/>
    </source>
</evidence>
<evidence type="ECO:0000313" key="7">
    <source>
        <dbReference type="Proteomes" id="UP000034883"/>
    </source>
</evidence>
<dbReference type="EMBL" id="CP011125">
    <property type="protein sequence ID" value="AKF08958.1"/>
    <property type="molecule type" value="Genomic_DNA"/>
</dbReference>
<dbReference type="InterPro" id="IPR036388">
    <property type="entry name" value="WH-like_DNA-bd_sf"/>
</dbReference>
<dbReference type="SUPFAM" id="SSF46785">
    <property type="entry name" value="Winged helix' DNA-binding domain"/>
    <property type="match status" value="1"/>
</dbReference>
<dbReference type="InterPro" id="IPR036390">
    <property type="entry name" value="WH_DNA-bd_sf"/>
</dbReference>
<dbReference type="PRINTS" id="PR00033">
    <property type="entry name" value="HTHASNC"/>
</dbReference>
<gene>
    <name evidence="6" type="ORF">DB32_006107</name>
</gene>
<dbReference type="STRING" id="927083.DB32_006107"/>
<dbReference type="Pfam" id="PF01037">
    <property type="entry name" value="AsnC_trans_reg"/>
    <property type="match status" value="1"/>
</dbReference>
<dbReference type="InterPro" id="IPR019888">
    <property type="entry name" value="Tscrpt_reg_AsnC-like"/>
</dbReference>
<evidence type="ECO:0000313" key="6">
    <source>
        <dbReference type="EMBL" id="AKF08958.1"/>
    </source>
</evidence>
<dbReference type="Gene3D" id="3.30.70.920">
    <property type="match status" value="1"/>
</dbReference>
<keyword evidence="7" id="KW-1185">Reference proteome</keyword>
<dbReference type="Pfam" id="PF13404">
    <property type="entry name" value="HTH_AsnC-type"/>
    <property type="match status" value="1"/>
</dbReference>
<dbReference type="SMART" id="SM00344">
    <property type="entry name" value="HTH_ASNC"/>
    <property type="match status" value="1"/>
</dbReference>
<dbReference type="InterPro" id="IPR000485">
    <property type="entry name" value="AsnC-type_HTH_dom"/>
</dbReference>
<evidence type="ECO:0000256" key="2">
    <source>
        <dbReference type="ARBA" id="ARBA00023125"/>
    </source>
</evidence>
<organism evidence="6 7">
    <name type="scientific">Sandaracinus amylolyticus</name>
    <dbReference type="NCBI Taxonomy" id="927083"/>
    <lineage>
        <taxon>Bacteria</taxon>
        <taxon>Pseudomonadati</taxon>
        <taxon>Myxococcota</taxon>
        <taxon>Polyangia</taxon>
        <taxon>Polyangiales</taxon>
        <taxon>Sandaracinaceae</taxon>
        <taxon>Sandaracinus</taxon>
    </lineage>
</organism>
<keyword evidence="3" id="KW-0804">Transcription</keyword>
<evidence type="ECO:0000256" key="3">
    <source>
        <dbReference type="ARBA" id="ARBA00023163"/>
    </source>
</evidence>
<dbReference type="AlphaFoldDB" id="A0A0F6W735"/>
<dbReference type="Proteomes" id="UP000034883">
    <property type="component" value="Chromosome"/>
</dbReference>
<proteinExistence type="predicted"/>
<dbReference type="GO" id="GO:0043200">
    <property type="term" value="P:response to amino acid"/>
    <property type="evidence" value="ECO:0007669"/>
    <property type="project" value="TreeGrafter"/>
</dbReference>
<feature type="region of interest" description="Disordered" evidence="4">
    <location>
        <begin position="156"/>
        <end position="180"/>
    </location>
</feature>
<dbReference type="GO" id="GO:0043565">
    <property type="term" value="F:sequence-specific DNA binding"/>
    <property type="evidence" value="ECO:0007669"/>
    <property type="project" value="InterPro"/>
</dbReference>
<evidence type="ECO:0000256" key="1">
    <source>
        <dbReference type="ARBA" id="ARBA00023015"/>
    </source>
</evidence>
<accession>A0A0F6W735</accession>
<dbReference type="PANTHER" id="PTHR30154">
    <property type="entry name" value="LEUCINE-RESPONSIVE REGULATORY PROTEIN"/>
    <property type="match status" value="1"/>
</dbReference>
<keyword evidence="1" id="KW-0805">Transcription regulation</keyword>
<keyword evidence="2" id="KW-0238">DNA-binding</keyword>
<reference evidence="6 7" key="1">
    <citation type="submission" date="2015-03" db="EMBL/GenBank/DDBJ databases">
        <title>Genome assembly of Sandaracinus amylolyticus DSM 53668.</title>
        <authorList>
            <person name="Sharma G."/>
            <person name="Subramanian S."/>
        </authorList>
    </citation>
    <scope>NUCLEOTIDE SEQUENCE [LARGE SCALE GENOMIC DNA]</scope>
    <source>
        <strain evidence="6 7">DSM 53668</strain>
    </source>
</reference>
<dbReference type="SUPFAM" id="SSF54909">
    <property type="entry name" value="Dimeric alpha+beta barrel"/>
    <property type="match status" value="1"/>
</dbReference>